<dbReference type="GO" id="GO:0005886">
    <property type="term" value="C:plasma membrane"/>
    <property type="evidence" value="ECO:0007669"/>
    <property type="project" value="UniProtKB-SubCell"/>
</dbReference>
<organism evidence="10 11">
    <name type="scientific">Gallibacterium genomosp. 1</name>
    <dbReference type="NCBI Taxonomy" id="155515"/>
    <lineage>
        <taxon>Bacteria</taxon>
        <taxon>Pseudomonadati</taxon>
        <taxon>Pseudomonadota</taxon>
        <taxon>Gammaproteobacteria</taxon>
        <taxon>Pasteurellales</taxon>
        <taxon>Pasteurellaceae</taxon>
        <taxon>Gallibacterium</taxon>
    </lineage>
</organism>
<feature type="transmembrane region" description="Helical" evidence="9">
    <location>
        <begin position="143"/>
        <end position="164"/>
    </location>
</feature>
<comment type="caution">
    <text evidence="10">The sequence shown here is derived from an EMBL/GenBank/DDBJ whole genome shotgun (WGS) entry which is preliminary data.</text>
</comment>
<feature type="transmembrane region" description="Helical" evidence="9">
    <location>
        <begin position="20"/>
        <end position="39"/>
    </location>
</feature>
<comment type="subcellular location">
    <subcellularLocation>
        <location evidence="9">Cell inner membrane</location>
        <topology evidence="9">Multi-pass membrane protein</topology>
    </subcellularLocation>
    <subcellularLocation>
        <location evidence="1">Cell membrane</location>
        <topology evidence="1">Multi-pass membrane protein</topology>
    </subcellularLocation>
</comment>
<evidence type="ECO:0000256" key="3">
    <source>
        <dbReference type="ARBA" id="ARBA00022448"/>
    </source>
</evidence>
<keyword evidence="8 9" id="KW-0472">Membrane</keyword>
<dbReference type="FunFam" id="1.20.1740.10:FF:000004">
    <property type="entry name" value="Sodium:alanine symporter family protein"/>
    <property type="match status" value="1"/>
</dbReference>
<dbReference type="InterPro" id="IPR001463">
    <property type="entry name" value="Na/Ala_symport"/>
</dbReference>
<dbReference type="AlphaFoldDB" id="A0AB36DU17"/>
<comment type="similarity">
    <text evidence="2 9">Belongs to the alanine or glycine:cation symporter (AGCS) (TC 2.A.25) family.</text>
</comment>
<keyword evidence="7 9" id="KW-1133">Transmembrane helix</keyword>
<keyword evidence="9" id="KW-0997">Cell inner membrane</keyword>
<evidence type="ECO:0000256" key="1">
    <source>
        <dbReference type="ARBA" id="ARBA00004651"/>
    </source>
</evidence>
<feature type="transmembrane region" description="Helical" evidence="9">
    <location>
        <begin position="209"/>
        <end position="230"/>
    </location>
</feature>
<dbReference type="GO" id="GO:0005283">
    <property type="term" value="F:amino acid:sodium symporter activity"/>
    <property type="evidence" value="ECO:0007669"/>
    <property type="project" value="InterPro"/>
</dbReference>
<feature type="transmembrane region" description="Helical" evidence="9">
    <location>
        <begin position="60"/>
        <end position="87"/>
    </location>
</feature>
<feature type="transmembrane region" description="Helical" evidence="9">
    <location>
        <begin position="236"/>
        <end position="260"/>
    </location>
</feature>
<accession>A0AB36DU17</accession>
<feature type="transmembrane region" description="Helical" evidence="9">
    <location>
        <begin position="416"/>
        <end position="433"/>
    </location>
</feature>
<dbReference type="NCBIfam" id="TIGR00835">
    <property type="entry name" value="agcS"/>
    <property type="match status" value="1"/>
</dbReference>
<dbReference type="PANTHER" id="PTHR30330">
    <property type="entry name" value="AGSS FAMILY TRANSPORTER, SODIUM-ALANINE"/>
    <property type="match status" value="1"/>
</dbReference>
<reference evidence="10 11" key="1">
    <citation type="submission" date="2014-11" db="EMBL/GenBank/DDBJ databases">
        <title>Pan-genome of Gallibacterium spp.</title>
        <authorList>
            <person name="Kudirkiene E."/>
            <person name="Bojesen A.M."/>
        </authorList>
    </citation>
    <scope>NUCLEOTIDE SEQUENCE [LARGE SCALE GENOMIC DNA]</scope>
    <source>
        <strain evidence="10 11">Gerl. 2740/89</strain>
    </source>
</reference>
<keyword evidence="5 9" id="KW-0812">Transmembrane</keyword>
<evidence type="ECO:0000256" key="5">
    <source>
        <dbReference type="ARBA" id="ARBA00022692"/>
    </source>
</evidence>
<keyword evidence="6 9" id="KW-0769">Symport</keyword>
<evidence type="ECO:0000256" key="2">
    <source>
        <dbReference type="ARBA" id="ARBA00009261"/>
    </source>
</evidence>
<protein>
    <submittedName>
        <fullName evidence="10">Sodium:alanine symporter</fullName>
    </submittedName>
</protein>
<evidence type="ECO:0000256" key="6">
    <source>
        <dbReference type="ARBA" id="ARBA00022847"/>
    </source>
</evidence>
<sequence length="465" mass="49579">MNFNQILAEIDSFIWGPPLLILLAGTGIYFSIRLGFLQIKALPRALRYLFQKGNSGEGDVSAFAALCTALSATIGTGNIVGVATAIQAGGPGAIFWMWIVAFFGMATKYAECLLAVKYRVKDKNGFMAGGPMYYIERGLGIKWLAKLFAVFGVLVAFFGIGTFPQVNAITHAMQDTFGVSTVISAIVMTLLVAMIILGGVNRIAVVSSFIVPFMAVLYVGTSLFILLINWSVVPQALALIIESAFNPQAALGGAVGFTVLKAIQSGMARGIFSNESGLGSAPIAAAAAQTQEPVRQGLISMTGTFFDTIIVCTMTGLVIVISGVWQSGVEGAAVTNLAFAQGLGSSIGATIVTIGLLFFAFTTMLGWCYYGERCFVYLIGIRGIKIFRSCFILLIACGAFIKLDIIWSLADIVNGLMAIPNLIALIGLRKVIIAETQDYFARLQISAKDRDEEIAENGKLSESYN</sequence>
<dbReference type="Gene3D" id="1.20.1740.10">
    <property type="entry name" value="Amino acid/polyamine transporter I"/>
    <property type="match status" value="1"/>
</dbReference>
<dbReference type="PANTHER" id="PTHR30330:SF3">
    <property type="entry name" value="TRANSCRIPTIONAL REGULATOR, LRP FAMILY"/>
    <property type="match status" value="1"/>
</dbReference>
<evidence type="ECO:0000256" key="8">
    <source>
        <dbReference type="ARBA" id="ARBA00023136"/>
    </source>
</evidence>
<evidence type="ECO:0000313" key="10">
    <source>
        <dbReference type="EMBL" id="OBW98776.1"/>
    </source>
</evidence>
<dbReference type="Pfam" id="PF01235">
    <property type="entry name" value="Na_Ala_symp"/>
    <property type="match status" value="1"/>
</dbReference>
<keyword evidence="11" id="KW-1185">Reference proteome</keyword>
<evidence type="ECO:0000256" key="9">
    <source>
        <dbReference type="RuleBase" id="RU363064"/>
    </source>
</evidence>
<evidence type="ECO:0000256" key="7">
    <source>
        <dbReference type="ARBA" id="ARBA00022989"/>
    </source>
</evidence>
<feature type="transmembrane region" description="Helical" evidence="9">
    <location>
        <begin position="305"/>
        <end position="325"/>
    </location>
</feature>
<dbReference type="EMBL" id="JTJQ01000039">
    <property type="protein sequence ID" value="OBW98776.1"/>
    <property type="molecule type" value="Genomic_DNA"/>
</dbReference>
<feature type="transmembrane region" description="Helical" evidence="9">
    <location>
        <begin position="176"/>
        <end position="197"/>
    </location>
</feature>
<name>A0AB36DU17_9PAST</name>
<keyword evidence="4" id="KW-1003">Cell membrane</keyword>
<feature type="transmembrane region" description="Helical" evidence="9">
    <location>
        <begin position="93"/>
        <end position="116"/>
    </location>
</feature>
<keyword evidence="3 9" id="KW-0813">Transport</keyword>
<dbReference type="PRINTS" id="PR00175">
    <property type="entry name" value="NAALASMPORT"/>
</dbReference>
<gene>
    <name evidence="10" type="ORF">QV05_10450</name>
</gene>
<dbReference type="PROSITE" id="PS00873">
    <property type="entry name" value="NA_ALANINE_SYMP"/>
    <property type="match status" value="1"/>
</dbReference>
<dbReference type="Proteomes" id="UP000092594">
    <property type="component" value="Unassembled WGS sequence"/>
</dbReference>
<feature type="transmembrane region" description="Helical" evidence="9">
    <location>
        <begin position="345"/>
        <end position="370"/>
    </location>
</feature>
<evidence type="ECO:0000256" key="4">
    <source>
        <dbReference type="ARBA" id="ARBA00022475"/>
    </source>
</evidence>
<proteinExistence type="inferred from homology"/>
<dbReference type="RefSeq" id="WP_065231646.1">
    <property type="nucleotide sequence ID" value="NZ_JTJP01000044.1"/>
</dbReference>
<evidence type="ECO:0000313" key="11">
    <source>
        <dbReference type="Proteomes" id="UP000092594"/>
    </source>
</evidence>